<feature type="domain" description="Glycogen debranching enzyme glucanotransferase" evidence="2">
    <location>
        <begin position="48"/>
        <end position="476"/>
    </location>
</feature>
<sequence length="1379" mass="156275">FVEENGQSLVARICSPDGTFCYRVRNGSQCSNGGTIQTLIQLRLKDKTISADQIVLQTLVSKWMGPIAEWQPHLKAASEAGFNMIHFTPLQKRGMSNSPYSIYNHLELDPSLFRDGTHQNMEELQRTVEWMEKELGVLALIDVVWNHTACDSPWLADHPEAGYTVQNSPHLGIAFELDEAILKYSNEIESMHNLSAEVGCEEDVQKILEVFGNHVLPDLALWEYFVVDVSRAVMELEAVFRREAVHSPKVEIPSTVTFLEEATLDDGCFRRNSHRMDVDMVKTHYRQELEEYRRTPNERDRSLLLSRVLNEYRLQLDQINYPRYQRYDEKVQQILTNLTNRLVYERVAENGPRMGPIDAQNPLVSTYFTRIPRQDGGVWAFANNGWIWDADPLLNFAEATSDAYFTREVIVWGDCVKLRFGKGPEDSPWLWDYMQRYTAQMASLFHGFRIDNCHSTPLHVAEGLLRVARQHRPNLYVCAELFTGSEERDLLYVTRLGLNSLIREAMVAWDTSELGRTTAKYGGQPSGPFDRPEYQNPQSMGIRPYQLTGICPSQPHALYMDCTHDNETPTQRRTTEDALSNAAVVAMCSAAIGSTRGYDELVATHLNIVTEQRHYQKPDLTMGMWRVRGELNRIHQQIVEEGLTDISVQQDHDLLLIRRTNPATTKSLLLLARTAFGPTNSSSICINPIDSMTNQLDEPIVSERYKMAAILSARIMVIGPSTEGSDVFPVIPTRVEMSTGRIVEGMADLDPTCHRLELTNFSPGSVLILSCEPEFVVPRPLLQRDDWKAVEETIQKLDLVELNILLYRCAEEENDSPSTLLDRKNYPRLRELQQVLKPIMEDIKGLESNMKPRRFVELVSQLCQTAKEHAVALMNLSNQSELVQSLALTSVQLMTAVGSTGLHPTESTRPSLSAGLPHFTTHHMRCWGRDIFISLPGLLLRTGRFEEAKHHLLAFAACYYRGLIPNLLDSGRRPRYNARDATWFFLHSLQRYCRLRSKNQGTEGVRDVQELLNTMVPMRFPNDIYVDYDDPTIFTRTRRLADIVQDILQAHARGIQFREWNAGPALDPVMTDGGFAINVRLDPQTGMIHGGNQHNCGTWMDKMGESSSAGNRGVPTTPRDGASIEITALLASCLDWLIADNPTGKKCVTLDSDAGNKTGKGGVKKETASGTSELTFVEWRLRLQENFEKCFYIPMEKDDDNGYKMDPVRVGRRGIYKDTFGASSPSADYQFRPNMVVAMAIAPTLFVQKHAQYALKLVEEVLVGPLGMRTLDPLDPSYRPDYNNGDDSQDPHIARGANYHQGPEWLWLLGFHLNALFHFRQITSLEMLHRLQAHWKCLQGDWEGLPELTNRDGAFCRDSCVSQAWSSATILDALLSLKE</sequence>
<evidence type="ECO:0000259" key="3">
    <source>
        <dbReference type="Pfam" id="PF14702"/>
    </source>
</evidence>
<dbReference type="InterPro" id="IPR012341">
    <property type="entry name" value="6hp_glycosidase-like_sf"/>
</dbReference>
<evidence type="ECO:0000313" key="5">
    <source>
        <dbReference type="Proteomes" id="UP000240830"/>
    </source>
</evidence>
<dbReference type="InterPro" id="IPR032790">
    <property type="entry name" value="GDE_C"/>
</dbReference>
<dbReference type="Pfam" id="PF14702">
    <property type="entry name" value="hGDE_central"/>
    <property type="match status" value="1"/>
</dbReference>
<name>A0A2H9TIW0_9FUNG</name>
<dbReference type="Pfam" id="PF06202">
    <property type="entry name" value="GDE_C"/>
    <property type="match status" value="1"/>
</dbReference>
<dbReference type="InterPro" id="IPR017853">
    <property type="entry name" value="GH"/>
</dbReference>
<evidence type="ECO:0000259" key="2">
    <source>
        <dbReference type="Pfam" id="PF14701"/>
    </source>
</evidence>
<dbReference type="Pfam" id="PF14701">
    <property type="entry name" value="hDGE_amylase"/>
    <property type="match status" value="1"/>
</dbReference>
<dbReference type="Gene3D" id="3.20.20.80">
    <property type="entry name" value="Glycosidases"/>
    <property type="match status" value="2"/>
</dbReference>
<dbReference type="GO" id="GO:0004134">
    <property type="term" value="F:4-alpha-glucanotransferase activity"/>
    <property type="evidence" value="ECO:0007669"/>
    <property type="project" value="EnsemblFungi"/>
</dbReference>
<evidence type="ECO:0000313" key="4">
    <source>
        <dbReference type="EMBL" id="PJF17668.1"/>
    </source>
</evidence>
<dbReference type="SUPFAM" id="SSF51445">
    <property type="entry name" value="(Trans)glycosidases"/>
    <property type="match status" value="1"/>
</dbReference>
<dbReference type="EMBL" id="MTSL01000167">
    <property type="protein sequence ID" value="PJF17668.1"/>
    <property type="molecule type" value="Genomic_DNA"/>
</dbReference>
<feature type="non-terminal residue" evidence="4">
    <location>
        <position position="1"/>
    </location>
</feature>
<dbReference type="InterPro" id="IPR032788">
    <property type="entry name" value="AGL_central"/>
</dbReference>
<dbReference type="PANTHER" id="PTHR10569">
    <property type="entry name" value="GLYCOGEN DEBRANCHING ENZYME"/>
    <property type="match status" value="1"/>
</dbReference>
<proteinExistence type="predicted"/>
<dbReference type="OrthoDB" id="10248904at2759"/>
<dbReference type="FunFam" id="3.20.20.80:FF:000070">
    <property type="entry name" value="GDB1p Glycogen debranching enzyme"/>
    <property type="match status" value="1"/>
</dbReference>
<reference evidence="4 5" key="1">
    <citation type="submission" date="2016-10" db="EMBL/GenBank/DDBJ databases">
        <title>The genome of Paramicrosporidium saccamoebae is the missing link in understanding Cryptomycota and Microsporidia evolution.</title>
        <authorList>
            <person name="Quandt C.A."/>
            <person name="Beaudet D."/>
            <person name="Corsaro D."/>
            <person name="Michel R."/>
            <person name="Corradi N."/>
            <person name="James T."/>
        </authorList>
    </citation>
    <scope>NUCLEOTIDE SEQUENCE [LARGE SCALE GENOMIC DNA]</scope>
    <source>
        <strain evidence="4 5">KSL3</strain>
    </source>
</reference>
<dbReference type="InterPro" id="IPR010401">
    <property type="entry name" value="AGL/Gdb1"/>
</dbReference>
<dbReference type="SUPFAM" id="SSF48208">
    <property type="entry name" value="Six-hairpin glycosidases"/>
    <property type="match status" value="1"/>
</dbReference>
<dbReference type="PANTHER" id="PTHR10569:SF2">
    <property type="entry name" value="GLYCOGEN DEBRANCHING ENZYME"/>
    <property type="match status" value="1"/>
</dbReference>
<keyword evidence="5" id="KW-1185">Reference proteome</keyword>
<dbReference type="STRING" id="1246581.A0A2H9TIW0"/>
<dbReference type="GO" id="GO:0005980">
    <property type="term" value="P:glycogen catabolic process"/>
    <property type="evidence" value="ECO:0007669"/>
    <property type="project" value="EnsemblFungi"/>
</dbReference>
<feature type="domain" description="Glycogen debranching enzyme C-terminal" evidence="1">
    <location>
        <begin position="906"/>
        <end position="1372"/>
    </location>
</feature>
<comment type="caution">
    <text evidence="4">The sequence shown here is derived from an EMBL/GenBank/DDBJ whole genome shotgun (WGS) entry which is preliminary data.</text>
</comment>
<protein>
    <submittedName>
        <fullName evidence="4">Glycogen debranching enzyme</fullName>
    </submittedName>
</protein>
<dbReference type="InterPro" id="IPR032792">
    <property type="entry name" value="AGL_glucanoTrfase"/>
</dbReference>
<evidence type="ECO:0000259" key="1">
    <source>
        <dbReference type="Pfam" id="PF06202"/>
    </source>
</evidence>
<organism evidence="4 5">
    <name type="scientific">Paramicrosporidium saccamoebae</name>
    <dbReference type="NCBI Taxonomy" id="1246581"/>
    <lineage>
        <taxon>Eukaryota</taxon>
        <taxon>Fungi</taxon>
        <taxon>Fungi incertae sedis</taxon>
        <taxon>Cryptomycota</taxon>
        <taxon>Cryptomycota incertae sedis</taxon>
        <taxon>Paramicrosporidium</taxon>
    </lineage>
</organism>
<dbReference type="GO" id="GO:0004135">
    <property type="term" value="F:amylo-alpha-1,6-glucosidase activity"/>
    <property type="evidence" value="ECO:0007669"/>
    <property type="project" value="EnsemblFungi"/>
</dbReference>
<gene>
    <name evidence="4" type="ORF">PSACC_02518</name>
</gene>
<dbReference type="Gene3D" id="1.50.10.10">
    <property type="match status" value="1"/>
</dbReference>
<dbReference type="Proteomes" id="UP000240830">
    <property type="component" value="Unassembled WGS sequence"/>
</dbReference>
<dbReference type="InterPro" id="IPR008928">
    <property type="entry name" value="6-hairpin_glycosidase_sf"/>
</dbReference>
<feature type="domain" description="Glycogen debranching enzyme central" evidence="3">
    <location>
        <begin position="623"/>
        <end position="816"/>
    </location>
</feature>
<accession>A0A2H9TIW0</accession>